<accession>A0AC35FHL6</accession>
<evidence type="ECO:0000313" key="1">
    <source>
        <dbReference type="Proteomes" id="UP000887580"/>
    </source>
</evidence>
<organism evidence="1 2">
    <name type="scientific">Panagrolaimus sp. PS1159</name>
    <dbReference type="NCBI Taxonomy" id="55785"/>
    <lineage>
        <taxon>Eukaryota</taxon>
        <taxon>Metazoa</taxon>
        <taxon>Ecdysozoa</taxon>
        <taxon>Nematoda</taxon>
        <taxon>Chromadorea</taxon>
        <taxon>Rhabditida</taxon>
        <taxon>Tylenchina</taxon>
        <taxon>Panagrolaimomorpha</taxon>
        <taxon>Panagrolaimoidea</taxon>
        <taxon>Panagrolaimidae</taxon>
        <taxon>Panagrolaimus</taxon>
    </lineage>
</organism>
<sequence length="373" mass="40968">MLQKVVVLALCGLVALSAAMPFDVLPDDIDDCKLCEHIVGAAERHHHNNLGNTTQDQLKRELDRECFQFTHTHGDGAAKKCADFVNAHITTIYNDIKAGKRPKAVCQDLGLCAGMVSGGPTRPPMTTRAAAKVNFVPEIFAPHDPCRTCSFIIGRAEHHFKPDETADQLKGHLDRECKQLAQLQGQAAADHCTKLVDTNIQTIYNDIKAGKRPHQICSEIGECAAFTGMPPTGMPPSGPPKVVKKTGPEILARPHDPCRTCEFIIGRAEHHIHNGNVPDEKRLLRELEHECIQLAQFEGDEASVHCLNIIQKDIDMIYNDVKAGKRPRQVCEDMGECQPRTTAAPPAPTTSAPVMMSTTTSASMFKKLLNIFH</sequence>
<dbReference type="WBParaSite" id="PS1159_v2.g17591.t1">
    <property type="protein sequence ID" value="PS1159_v2.g17591.t1"/>
    <property type="gene ID" value="PS1159_v2.g17591"/>
</dbReference>
<name>A0AC35FHL6_9BILA</name>
<protein>
    <submittedName>
        <fullName evidence="2">Saposin B-type domain-containing protein</fullName>
    </submittedName>
</protein>
<dbReference type="Proteomes" id="UP000887580">
    <property type="component" value="Unplaced"/>
</dbReference>
<proteinExistence type="predicted"/>
<reference evidence="2" key="1">
    <citation type="submission" date="2022-11" db="UniProtKB">
        <authorList>
            <consortium name="WormBaseParasite"/>
        </authorList>
    </citation>
    <scope>IDENTIFICATION</scope>
</reference>
<evidence type="ECO:0000313" key="2">
    <source>
        <dbReference type="WBParaSite" id="PS1159_v2.g17591.t1"/>
    </source>
</evidence>